<dbReference type="InterPro" id="IPR019786">
    <property type="entry name" value="Zinc_finger_PHD-type_CS"/>
</dbReference>
<accession>A0A1Y2BHX1</accession>
<evidence type="ECO:0000313" key="7">
    <source>
        <dbReference type="EMBL" id="ORY34180.1"/>
    </source>
</evidence>
<dbReference type="SMART" id="SM00249">
    <property type="entry name" value="PHD"/>
    <property type="match status" value="1"/>
</dbReference>
<dbReference type="Gene3D" id="3.90.980.20">
    <property type="match status" value="1"/>
</dbReference>
<keyword evidence="4" id="KW-0175">Coiled coil</keyword>
<feature type="domain" description="Zinc finger PHD-type" evidence="6">
    <location>
        <begin position="32"/>
        <end position="82"/>
    </location>
</feature>
<keyword evidence="3" id="KW-0862">Zinc</keyword>
<feature type="coiled-coil region" evidence="4">
    <location>
        <begin position="439"/>
        <end position="469"/>
    </location>
</feature>
<dbReference type="OrthoDB" id="4080456at2759"/>
<keyword evidence="1" id="KW-0479">Metal-binding</keyword>
<dbReference type="AlphaFoldDB" id="A0A1Y2BHX1"/>
<name>A0A1Y2BHX1_9FUNG</name>
<dbReference type="SUPFAM" id="SSF57903">
    <property type="entry name" value="FYVE/PHD zinc finger"/>
    <property type="match status" value="1"/>
</dbReference>
<evidence type="ECO:0000256" key="2">
    <source>
        <dbReference type="ARBA" id="ARBA00022771"/>
    </source>
</evidence>
<dbReference type="PROSITE" id="PS01359">
    <property type="entry name" value="ZF_PHD_1"/>
    <property type="match status" value="1"/>
</dbReference>
<evidence type="ECO:0000313" key="8">
    <source>
        <dbReference type="Proteomes" id="UP000193920"/>
    </source>
</evidence>
<protein>
    <recommendedName>
        <fullName evidence="6">Zinc finger PHD-type domain-containing protein</fullName>
    </recommendedName>
</protein>
<evidence type="ECO:0000259" key="6">
    <source>
        <dbReference type="SMART" id="SM00249"/>
    </source>
</evidence>
<gene>
    <name evidence="7" type="ORF">LY90DRAFT_673311</name>
</gene>
<keyword evidence="2" id="KW-0863">Zinc-finger</keyword>
<evidence type="ECO:0000256" key="5">
    <source>
        <dbReference type="SAM" id="MobiDB-lite"/>
    </source>
</evidence>
<dbReference type="STRING" id="1754190.A0A1Y2BHX1"/>
<dbReference type="Proteomes" id="UP000193920">
    <property type="component" value="Unassembled WGS sequence"/>
</dbReference>
<dbReference type="EMBL" id="MCOG01000157">
    <property type="protein sequence ID" value="ORY34180.1"/>
    <property type="molecule type" value="Genomic_DNA"/>
</dbReference>
<feature type="compositionally biased region" description="Basic and acidic residues" evidence="5">
    <location>
        <begin position="256"/>
        <end position="297"/>
    </location>
</feature>
<evidence type="ECO:0000256" key="1">
    <source>
        <dbReference type="ARBA" id="ARBA00022723"/>
    </source>
</evidence>
<proteinExistence type="predicted"/>
<feature type="coiled-coil region" evidence="4">
    <location>
        <begin position="341"/>
        <end position="397"/>
    </location>
</feature>
<keyword evidence="8" id="KW-1185">Reference proteome</keyword>
<reference evidence="7 8" key="1">
    <citation type="submission" date="2016-08" db="EMBL/GenBank/DDBJ databases">
        <title>A Parts List for Fungal Cellulosomes Revealed by Comparative Genomics.</title>
        <authorList>
            <consortium name="DOE Joint Genome Institute"/>
            <person name="Haitjema C.H."/>
            <person name="Gilmore S.P."/>
            <person name="Henske J.K."/>
            <person name="Solomon K.V."/>
            <person name="De Groot R."/>
            <person name="Kuo A."/>
            <person name="Mondo S.J."/>
            <person name="Salamov A.A."/>
            <person name="Labutti K."/>
            <person name="Zhao Z."/>
            <person name="Chiniquy J."/>
            <person name="Barry K."/>
            <person name="Brewer H.M."/>
            <person name="Purvine S.O."/>
            <person name="Wright A.T."/>
            <person name="Boxma B."/>
            <person name="Van Alen T."/>
            <person name="Hackstein J.H."/>
            <person name="Baker S.E."/>
            <person name="Grigoriev I.V."/>
            <person name="O'Malley M.A."/>
        </authorList>
    </citation>
    <scope>NUCLEOTIDE SEQUENCE [LARGE SCALE GENOMIC DNA]</scope>
    <source>
        <strain evidence="7 8">G1</strain>
    </source>
</reference>
<dbReference type="InterPro" id="IPR011011">
    <property type="entry name" value="Znf_FYVE_PHD"/>
</dbReference>
<comment type="caution">
    <text evidence="7">The sequence shown here is derived from an EMBL/GenBank/DDBJ whole genome shotgun (WGS) entry which is preliminary data.</text>
</comment>
<evidence type="ECO:0000256" key="3">
    <source>
        <dbReference type="ARBA" id="ARBA00022833"/>
    </source>
</evidence>
<organism evidence="7 8">
    <name type="scientific">Neocallimastix californiae</name>
    <dbReference type="NCBI Taxonomy" id="1754190"/>
    <lineage>
        <taxon>Eukaryota</taxon>
        <taxon>Fungi</taxon>
        <taxon>Fungi incertae sedis</taxon>
        <taxon>Chytridiomycota</taxon>
        <taxon>Chytridiomycota incertae sedis</taxon>
        <taxon>Neocallimastigomycetes</taxon>
        <taxon>Neocallimastigales</taxon>
        <taxon>Neocallimastigaceae</taxon>
        <taxon>Neocallimastix</taxon>
    </lineage>
</organism>
<sequence>MSKSEKLYLNFPYKIEELHWNENHTRNKENIYCYCGKNIKENESFIKCQKCGQLFHSKCIKTLKQPHLFGDVYYYFKCSVCNKGKEIYKRNDISWITCLYLVIYNIVKSRKDNNINKNIEKNYYCRFKEDICNYIDNNWEYFFPNKFRPLEWVNIINNTLLSNPTIFISETKNCWTLKSFDIIEFEKKQDKNNLFDYKTLNDLNDNISSKTSEDQLSNATFTISSSELTSLSEIDQYLSNSSDDIYKFNTKNGVKNDLKLNENQKNDKNNKNKSKKEYERKKENKNLPGLYKEDKNTIENTSLPGLNKADCVKVEIENLPMLNKNNIEIENKGDSILTEKYEILIKDKEKLKQNENRLDNEKIFKEYKNIIEKNEKIKIIKRNNNKLENKIENKLIKIDSNKIDNYKITSEEKNELFEKDNNKEENIREPGINKNCIKLENKNENSELIKNSNNKMETDIKRLNKEQNNNSKVKTDVIKNSEIKNDNIKNNNIKNDDIKMMI</sequence>
<evidence type="ECO:0000256" key="4">
    <source>
        <dbReference type="SAM" id="Coils"/>
    </source>
</evidence>
<dbReference type="GO" id="GO:0008270">
    <property type="term" value="F:zinc ion binding"/>
    <property type="evidence" value="ECO:0007669"/>
    <property type="project" value="UniProtKB-KW"/>
</dbReference>
<feature type="region of interest" description="Disordered" evidence="5">
    <location>
        <begin position="256"/>
        <end position="299"/>
    </location>
</feature>
<dbReference type="InterPro" id="IPR001965">
    <property type="entry name" value="Znf_PHD"/>
</dbReference>